<dbReference type="VEuPathDB" id="MicrosporidiaDB:VCUG_01811"/>
<dbReference type="OrthoDB" id="2196332at2759"/>
<dbReference type="Proteomes" id="UP000011081">
    <property type="component" value="Unassembled WGS sequence"/>
</dbReference>
<accession>L2GZ20</accession>
<dbReference type="RefSeq" id="XP_008074825.1">
    <property type="nucleotide sequence ID" value="XM_008076634.1"/>
</dbReference>
<proteinExistence type="predicted"/>
<protein>
    <recommendedName>
        <fullName evidence="4">ERCC4 domain-containing protein</fullName>
    </recommendedName>
</protein>
<reference evidence="2" key="3">
    <citation type="submission" date="2011-03" db="EMBL/GenBank/DDBJ databases">
        <authorList>
            <consortium name="The Broad Institute Genome Sequencing Platform"/>
            <consortium name="The Broad Institute Genome Sequencing Center for Infectious Disease"/>
            <person name="Cuomo C."/>
            <person name="Becnel J."/>
            <person name="Sanscrainte N."/>
            <person name="Young S.K."/>
            <person name="Zeng Q."/>
            <person name="Gargeya S."/>
            <person name="Fitzgerald M."/>
            <person name="Haas B."/>
            <person name="Abouelleil A."/>
            <person name="Alvarado L."/>
            <person name="Arachchi H.M."/>
            <person name="Berlin A."/>
            <person name="Brown A."/>
            <person name="Chapman S.B."/>
            <person name="Chen Z."/>
            <person name="Dunbar C."/>
            <person name="Freedman E."/>
            <person name="Gearin G."/>
            <person name="Gellesch M."/>
            <person name="Goldberg J."/>
            <person name="Griggs A."/>
            <person name="Gujja S."/>
            <person name="Heilman E.R."/>
            <person name="Heiman D."/>
            <person name="Howarth C."/>
            <person name="Larson L."/>
            <person name="Lui A."/>
            <person name="MacDonald P.J.P."/>
            <person name="Mehta T."/>
            <person name="Montmayeur A."/>
            <person name="Murphy C."/>
            <person name="Neiman D."/>
            <person name="Pearson M."/>
            <person name="Priest M."/>
            <person name="Roberts A."/>
            <person name="Saif S."/>
            <person name="Shea T."/>
            <person name="Shenoy N."/>
            <person name="Sisk P."/>
            <person name="Stolte C."/>
            <person name="Sykes S."/>
            <person name="White J."/>
            <person name="Yandava C."/>
            <person name="Wortman J."/>
            <person name="Nusbaum C."/>
            <person name="Birren B."/>
        </authorList>
    </citation>
    <scope>NUCLEOTIDE SEQUENCE</scope>
    <source>
        <strain evidence="2">Floridensis</strain>
    </source>
</reference>
<evidence type="ECO:0000313" key="1">
    <source>
        <dbReference type="EMBL" id="ELA46725.1"/>
    </source>
</evidence>
<dbReference type="GeneID" id="19878072"/>
<dbReference type="RefSeq" id="XP_008073202.1">
    <property type="nucleotide sequence ID" value="XM_008075011.1"/>
</dbReference>
<evidence type="ECO:0000313" key="3">
    <source>
        <dbReference type="Proteomes" id="UP000011081"/>
    </source>
</evidence>
<dbReference type="AlphaFoldDB" id="L2GZ20"/>
<evidence type="ECO:0008006" key="4">
    <source>
        <dbReference type="Google" id="ProtNLM"/>
    </source>
</evidence>
<dbReference type="HOGENOM" id="CLU_728028_0_0_1"/>
<name>L2GZ20_VAVCU</name>
<dbReference type="EMBL" id="GL877435">
    <property type="protein sequence ID" value="ELA46725.1"/>
    <property type="molecule type" value="Genomic_DNA"/>
</dbReference>
<gene>
    <name evidence="2" type="ORF">VCUG_00181</name>
    <name evidence="1" type="ORF">VCUG_01811</name>
</gene>
<dbReference type="EMBL" id="GL877405">
    <property type="protein sequence ID" value="ELA48345.1"/>
    <property type="molecule type" value="Genomic_DNA"/>
</dbReference>
<keyword evidence="3" id="KW-1185">Reference proteome</keyword>
<dbReference type="VEuPathDB" id="MicrosporidiaDB:VCUG_00181"/>
<reference evidence="3" key="1">
    <citation type="submission" date="2011-03" db="EMBL/GenBank/DDBJ databases">
        <title>The genome sequence of Vavraia culicis strain floridensis.</title>
        <authorList>
            <consortium name="The Broad Institute Genome Sequencing Platform"/>
            <person name="Cuomo C."/>
            <person name="Becnel J."/>
            <person name="Sanscrainte N."/>
            <person name="Young S.K."/>
            <person name="Zeng Q."/>
            <person name="Gargeya S."/>
            <person name="Fitzgerald M."/>
            <person name="Haas B."/>
            <person name="Abouelleil A."/>
            <person name="Alvarado L."/>
            <person name="Arachchi H.M."/>
            <person name="Berlin A."/>
            <person name="Chapman S.B."/>
            <person name="Gearin G."/>
            <person name="Goldberg J."/>
            <person name="Griggs A."/>
            <person name="Gujja S."/>
            <person name="Hansen M."/>
            <person name="Heiman D."/>
            <person name="Howarth C."/>
            <person name="Larimer J."/>
            <person name="Lui A."/>
            <person name="MacDonald P.J.P."/>
            <person name="McCowen C."/>
            <person name="Montmayeur A."/>
            <person name="Murphy C."/>
            <person name="Neiman D."/>
            <person name="Pearson M."/>
            <person name="Priest M."/>
            <person name="Roberts A."/>
            <person name="Saif S."/>
            <person name="Shea T."/>
            <person name="Sisk P."/>
            <person name="Stolte C."/>
            <person name="Sykes S."/>
            <person name="Wortman J."/>
            <person name="Nusbaum C."/>
            <person name="Birren B."/>
        </authorList>
    </citation>
    <scope>NUCLEOTIDE SEQUENCE [LARGE SCALE GENOMIC DNA]</scope>
    <source>
        <strain evidence="3">floridensis</strain>
    </source>
</reference>
<organism evidence="2 3">
    <name type="scientific">Vavraia culicis (isolate floridensis)</name>
    <name type="common">Microsporidian parasite</name>
    <dbReference type="NCBI Taxonomy" id="948595"/>
    <lineage>
        <taxon>Eukaryota</taxon>
        <taxon>Fungi</taxon>
        <taxon>Fungi incertae sedis</taxon>
        <taxon>Microsporidia</taxon>
        <taxon>Pleistophoridae</taxon>
        <taxon>Vavraia</taxon>
    </lineage>
</organism>
<evidence type="ECO:0000313" key="2">
    <source>
        <dbReference type="EMBL" id="ELA48345.1"/>
    </source>
</evidence>
<reference evidence="2" key="2">
    <citation type="submission" date="2011-03" db="EMBL/GenBank/DDBJ databases">
        <title>The Genome Sequence of Vavraia culicis strain floridensis.</title>
        <authorList>
            <consortium name="The Broad Institute Genome Sequencing Platform"/>
            <person name="Cuomo C."/>
            <person name="Becnel J."/>
            <person name="Sanscrainte N."/>
            <person name="Young S.K."/>
            <person name="Zeng Q."/>
            <person name="Gargeya S."/>
            <person name="Fitzgerald M."/>
            <person name="Haas B."/>
            <person name="Abouelleil A."/>
            <person name="Alvarado L."/>
            <person name="Arachchi H.M."/>
            <person name="Berlin A."/>
            <person name="Chapman S.B."/>
            <person name="Gearin G."/>
            <person name="Goldberg J."/>
            <person name="Griggs A."/>
            <person name="Gujja S."/>
            <person name="Hansen M."/>
            <person name="Heiman D."/>
            <person name="Howarth C."/>
            <person name="Larimer J."/>
            <person name="Lui A."/>
            <person name="MacDonald P.J.P."/>
            <person name="McCowen C."/>
            <person name="Montmayeur A."/>
            <person name="Murphy C."/>
            <person name="Neiman D."/>
            <person name="Pearson M."/>
            <person name="Priest M."/>
            <person name="Roberts A."/>
            <person name="Saif S."/>
            <person name="Shea T."/>
            <person name="Sisk P."/>
            <person name="Stolte C."/>
            <person name="Sykes S."/>
            <person name="Wortman J."/>
            <person name="Nusbaum C."/>
            <person name="Birren B."/>
        </authorList>
    </citation>
    <scope>NUCLEOTIDE SEQUENCE</scope>
    <source>
        <strain evidence="2">Floridensis</strain>
    </source>
</reference>
<dbReference type="GeneID" id="19879682"/>
<sequence length="380" mass="44256">MTISSDIVVVYEEKREKVHGKKDEERKGRRFAHDTNVSMECGCHKCLNSGSEEKIEHFPDERVKRRRKWSNSPVTAREDVSNLSISLLDLPFKIREDDDEKNLRYLKRFEVGEVSKMRDDEQGVNEDTVIKQNVDVESNNIFSCDAGSDTVDPVFILYHFSIPDILKRYGNDLKLNFNFHNENSVIIKDLESMAERSFPVVNCTTELKNMSNYKTEKLIFLYNMKNLEKNIRKKAKDSYLSSLEKRTLYQDANELTTVKQDLFNFQMENSSNFICIESANDLLIALKNIIRHKESVFVPKVKKYTDKNKFLMNMLEFIPGISKNVSRTIVDTYKSLRDIVECEDFSKLKVFDDEGSSFRLIGKKQSDLIRDVLSKEQPLS</sequence>